<protein>
    <submittedName>
        <fullName evidence="2">Uncharacterized protein</fullName>
    </submittedName>
</protein>
<dbReference type="AlphaFoldDB" id="K0T521"/>
<sequence>QPHEERVVEAAQHLPLRPRPLDLSPADEVRLPEDLHGVQPPGVGTGTLLDEDDPSEGSPAEDAEGGLERFGAYPLRTPWVPPPDPSSTRPGTPPPGRAES</sequence>
<feature type="compositionally biased region" description="Basic and acidic residues" evidence="1">
    <location>
        <begin position="27"/>
        <end position="36"/>
    </location>
</feature>
<dbReference type="EMBL" id="AGNL01005411">
    <property type="protein sequence ID" value="EJK72720.1"/>
    <property type="molecule type" value="Genomic_DNA"/>
</dbReference>
<feature type="compositionally biased region" description="Pro residues" evidence="1">
    <location>
        <begin position="79"/>
        <end position="100"/>
    </location>
</feature>
<feature type="region of interest" description="Disordered" evidence="1">
    <location>
        <begin position="1"/>
        <end position="100"/>
    </location>
</feature>
<gene>
    <name evidence="2" type="ORF">THAOC_05717</name>
</gene>
<evidence type="ECO:0000313" key="3">
    <source>
        <dbReference type="Proteomes" id="UP000266841"/>
    </source>
</evidence>
<dbReference type="Proteomes" id="UP000266841">
    <property type="component" value="Unassembled WGS sequence"/>
</dbReference>
<keyword evidence="3" id="KW-1185">Reference proteome</keyword>
<evidence type="ECO:0000256" key="1">
    <source>
        <dbReference type="SAM" id="MobiDB-lite"/>
    </source>
</evidence>
<feature type="non-terminal residue" evidence="2">
    <location>
        <position position="1"/>
    </location>
</feature>
<comment type="caution">
    <text evidence="2">The sequence shown here is derived from an EMBL/GenBank/DDBJ whole genome shotgun (WGS) entry which is preliminary data.</text>
</comment>
<evidence type="ECO:0000313" key="2">
    <source>
        <dbReference type="EMBL" id="EJK72720.1"/>
    </source>
</evidence>
<proteinExistence type="predicted"/>
<organism evidence="2 3">
    <name type="scientific">Thalassiosira oceanica</name>
    <name type="common">Marine diatom</name>
    <dbReference type="NCBI Taxonomy" id="159749"/>
    <lineage>
        <taxon>Eukaryota</taxon>
        <taxon>Sar</taxon>
        <taxon>Stramenopiles</taxon>
        <taxon>Ochrophyta</taxon>
        <taxon>Bacillariophyta</taxon>
        <taxon>Coscinodiscophyceae</taxon>
        <taxon>Thalassiosirophycidae</taxon>
        <taxon>Thalassiosirales</taxon>
        <taxon>Thalassiosiraceae</taxon>
        <taxon>Thalassiosira</taxon>
    </lineage>
</organism>
<name>K0T521_THAOC</name>
<feature type="compositionally biased region" description="Acidic residues" evidence="1">
    <location>
        <begin position="49"/>
        <end position="65"/>
    </location>
</feature>
<accession>K0T521</accession>
<reference evidence="2 3" key="1">
    <citation type="journal article" date="2012" name="Genome Biol.">
        <title>Genome and low-iron response of an oceanic diatom adapted to chronic iron limitation.</title>
        <authorList>
            <person name="Lommer M."/>
            <person name="Specht M."/>
            <person name="Roy A.S."/>
            <person name="Kraemer L."/>
            <person name="Andreson R."/>
            <person name="Gutowska M.A."/>
            <person name="Wolf J."/>
            <person name="Bergner S.V."/>
            <person name="Schilhabel M.B."/>
            <person name="Klostermeier U.C."/>
            <person name="Beiko R.G."/>
            <person name="Rosenstiel P."/>
            <person name="Hippler M."/>
            <person name="Laroche J."/>
        </authorList>
    </citation>
    <scope>NUCLEOTIDE SEQUENCE [LARGE SCALE GENOMIC DNA]</scope>
    <source>
        <strain evidence="2 3">CCMP1005</strain>
    </source>
</reference>